<protein>
    <recommendedName>
        <fullName evidence="1">Peptidase M12A domain-containing protein</fullName>
    </recommendedName>
</protein>
<reference evidence="2" key="1">
    <citation type="submission" date="2019-10" db="EMBL/GenBank/DDBJ databases">
        <title>Conservation and host-specific expression of non-tandemly repeated heterogenous ribosome RNA gene in arbuscular mycorrhizal fungi.</title>
        <authorList>
            <person name="Maeda T."/>
            <person name="Kobayashi Y."/>
            <person name="Nakagawa T."/>
            <person name="Ezawa T."/>
            <person name="Yamaguchi K."/>
            <person name="Bino T."/>
            <person name="Nishimoto Y."/>
            <person name="Shigenobu S."/>
            <person name="Kawaguchi M."/>
        </authorList>
    </citation>
    <scope>NUCLEOTIDE SEQUENCE</scope>
    <source>
        <strain evidence="2">HR1</strain>
    </source>
</reference>
<accession>A0A8H3LGP9</accession>
<dbReference type="InterPro" id="IPR024079">
    <property type="entry name" value="MetalloPept_cat_dom_sf"/>
</dbReference>
<dbReference type="SUPFAM" id="SSF55486">
    <property type="entry name" value="Metalloproteases ('zincins'), catalytic domain"/>
    <property type="match status" value="1"/>
</dbReference>
<dbReference type="OrthoDB" id="2369807at2759"/>
<evidence type="ECO:0000313" key="3">
    <source>
        <dbReference type="Proteomes" id="UP000615446"/>
    </source>
</evidence>
<proteinExistence type="predicted"/>
<dbReference type="AlphaFoldDB" id="A0A8H3LGP9"/>
<feature type="domain" description="Peptidase M12A" evidence="1">
    <location>
        <begin position="75"/>
        <end position="143"/>
    </location>
</feature>
<organism evidence="2 3">
    <name type="scientific">Rhizophagus clarus</name>
    <dbReference type="NCBI Taxonomy" id="94130"/>
    <lineage>
        <taxon>Eukaryota</taxon>
        <taxon>Fungi</taxon>
        <taxon>Fungi incertae sedis</taxon>
        <taxon>Mucoromycota</taxon>
        <taxon>Glomeromycotina</taxon>
        <taxon>Glomeromycetes</taxon>
        <taxon>Glomerales</taxon>
        <taxon>Glomeraceae</taxon>
        <taxon>Rhizophagus</taxon>
    </lineage>
</organism>
<dbReference type="EMBL" id="BLAL01000156">
    <property type="protein sequence ID" value="GES85516.1"/>
    <property type="molecule type" value="Genomic_DNA"/>
</dbReference>
<dbReference type="InterPro" id="IPR001506">
    <property type="entry name" value="Peptidase_M12A"/>
</dbReference>
<gene>
    <name evidence="2" type="ORF">RCL2_001262200</name>
</gene>
<dbReference type="GO" id="GO:0006508">
    <property type="term" value="P:proteolysis"/>
    <property type="evidence" value="ECO:0007669"/>
    <property type="project" value="InterPro"/>
</dbReference>
<sequence length="169" mass="18966">MATLSGTYSDLCVGDRKETEMREITNVTKFMGRTNQSDHIKIIDKGSYYALVGSQGGVQELSVTIDYRYPNPVAEENNSNFKRLEAGVICFGPHDPESIMHYSLGRYSCGQELQARSGTKGELVSGQREKLSKVDIRALNKLYPKKRETTSVMKSATFQGNSPRHLFYL</sequence>
<dbReference type="GO" id="GO:0004222">
    <property type="term" value="F:metalloendopeptidase activity"/>
    <property type="evidence" value="ECO:0007669"/>
    <property type="project" value="InterPro"/>
</dbReference>
<evidence type="ECO:0000313" key="2">
    <source>
        <dbReference type="EMBL" id="GES85516.1"/>
    </source>
</evidence>
<dbReference type="Proteomes" id="UP000615446">
    <property type="component" value="Unassembled WGS sequence"/>
</dbReference>
<evidence type="ECO:0000259" key="1">
    <source>
        <dbReference type="Pfam" id="PF01400"/>
    </source>
</evidence>
<name>A0A8H3LGP9_9GLOM</name>
<dbReference type="Gene3D" id="3.40.390.10">
    <property type="entry name" value="Collagenase (Catalytic Domain)"/>
    <property type="match status" value="1"/>
</dbReference>
<dbReference type="Pfam" id="PF01400">
    <property type="entry name" value="Astacin"/>
    <property type="match status" value="1"/>
</dbReference>
<comment type="caution">
    <text evidence="2">The sequence shown here is derived from an EMBL/GenBank/DDBJ whole genome shotgun (WGS) entry which is preliminary data.</text>
</comment>